<dbReference type="Proteomes" id="UP000053060">
    <property type="component" value="Unassembled WGS sequence"/>
</dbReference>
<evidence type="ECO:0000313" key="1">
    <source>
        <dbReference type="EMBL" id="KSZ59694.1"/>
    </source>
</evidence>
<name>A0A0V9UNW8_9NOCA</name>
<dbReference type="PATRIC" id="fig|1441730.3.peg.1240"/>
<reference evidence="2" key="1">
    <citation type="submission" date="2015-01" db="EMBL/GenBank/DDBJ databases">
        <title>Draft genome sequence of Rhodococcus pyridinivorans strain KG-16, a hydrocarbon-degrading bacterium.</title>
        <authorList>
            <person name="Aggarwal R.K."/>
            <person name="Dawar C."/>
        </authorList>
    </citation>
    <scope>NUCLEOTIDE SEQUENCE [LARGE SCALE GENOMIC DNA]</scope>
    <source>
        <strain evidence="2">KG-16</strain>
    </source>
</reference>
<comment type="caution">
    <text evidence="1">The sequence shown here is derived from an EMBL/GenBank/DDBJ whole genome shotgun (WGS) entry which is preliminary data.</text>
</comment>
<protein>
    <submittedName>
        <fullName evidence="1">Uncharacterized protein</fullName>
    </submittedName>
</protein>
<dbReference type="AlphaFoldDB" id="A0A0V9UNW8"/>
<accession>A0A0V9UNW8</accession>
<dbReference type="EMBL" id="AZXY01000002">
    <property type="protein sequence ID" value="KSZ59694.1"/>
    <property type="molecule type" value="Genomic_DNA"/>
</dbReference>
<gene>
    <name evidence="1" type="ORF">Z045_05875</name>
</gene>
<evidence type="ECO:0000313" key="2">
    <source>
        <dbReference type="Proteomes" id="UP000053060"/>
    </source>
</evidence>
<sequence>MLVETTLDHPCDDATAETVAGQNGRAFRKRTKILVHRLLDRTLPHGQAKLFDDLSSNLAGFGKCKDFIEIVVTARHI</sequence>
<organism evidence="1 2">
    <name type="scientific">Rhodococcus pyridinivorans KG-16</name>
    <dbReference type="NCBI Taxonomy" id="1441730"/>
    <lineage>
        <taxon>Bacteria</taxon>
        <taxon>Bacillati</taxon>
        <taxon>Actinomycetota</taxon>
        <taxon>Actinomycetes</taxon>
        <taxon>Mycobacteriales</taxon>
        <taxon>Nocardiaceae</taxon>
        <taxon>Rhodococcus</taxon>
    </lineage>
</organism>
<reference evidence="1 2" key="2">
    <citation type="journal article" date="2016" name="Genome Announc.">
        <title>Draft Genome Sequence of a Versatile Hydrocarbon-Degrading Bacterium, Rhodococcus pyridinivorans Strain KG-16, Collected from Oil Fields in India.</title>
        <authorList>
            <person name="Aggarwal R.K."/>
            <person name="Dawar C."/>
            <person name="Phanindranath R."/>
            <person name="Mutnuri L."/>
            <person name="Dayal A.M."/>
        </authorList>
    </citation>
    <scope>NUCLEOTIDE SEQUENCE [LARGE SCALE GENOMIC DNA]</scope>
    <source>
        <strain evidence="1 2">KG-16</strain>
    </source>
</reference>
<proteinExistence type="predicted"/>